<dbReference type="Pfam" id="PF13517">
    <property type="entry name" value="FG-GAP_3"/>
    <property type="match status" value="3"/>
</dbReference>
<dbReference type="PANTHER" id="PTHR44103">
    <property type="entry name" value="PROPROTEIN CONVERTASE P"/>
    <property type="match status" value="1"/>
</dbReference>
<evidence type="ECO:0000256" key="1">
    <source>
        <dbReference type="ARBA" id="ARBA00022729"/>
    </source>
</evidence>
<dbReference type="PANTHER" id="PTHR44103:SF1">
    <property type="entry name" value="PROPROTEIN CONVERTASE P"/>
    <property type="match status" value="1"/>
</dbReference>
<sequence length="373" mass="40853">MCVVLSCNAGAQSSWVKHVVTEEGFCTTAVALDANGDEKMDVVTSINGKVSLLMAPDWEKEVVLHRFPRVKDKCIHSAVLDVDGDGDLDWAGALAHGNPFWLENPGRKQFDKGEWKYRLIDTEITGIHCVLAADIDNDGKEDLVINNFKPNEGVKNSIAWLSVPENPHGAKPWNRHVFADGDAEGGSHYMGAADIDGDGWKEIAVGAKGKPFANGNWFAFWKNPGKEGVTGAWEKVLLADLQLAATNIVPGDVNGDGKVDWVASRGHSAGVLWFENPSWKIHSIDEEIEDPHSLALADFDQDGDLDAASCGFGNELTRWYENDGKGNFTIHTIDESQQSYDLRAVDMDGDGDMDLLNAGRASKNVVWYENMLK</sequence>
<protein>
    <submittedName>
        <fullName evidence="2">FG-GAP repeat domain-containing protein</fullName>
    </submittedName>
</protein>
<accession>A0ABW5E3A7</accession>
<dbReference type="InterPro" id="IPR028994">
    <property type="entry name" value="Integrin_alpha_N"/>
</dbReference>
<dbReference type="EMBL" id="JBHUJC010000028">
    <property type="protein sequence ID" value="MFD2276822.1"/>
    <property type="molecule type" value="Genomic_DNA"/>
</dbReference>
<gene>
    <name evidence="2" type="ORF">ACFSQZ_10105</name>
</gene>
<comment type="caution">
    <text evidence="2">The sequence shown here is derived from an EMBL/GenBank/DDBJ whole genome shotgun (WGS) entry which is preliminary data.</text>
</comment>
<organism evidence="2 3">
    <name type="scientific">Rubritalea spongiae</name>
    <dbReference type="NCBI Taxonomy" id="430797"/>
    <lineage>
        <taxon>Bacteria</taxon>
        <taxon>Pseudomonadati</taxon>
        <taxon>Verrucomicrobiota</taxon>
        <taxon>Verrucomicrobiia</taxon>
        <taxon>Verrucomicrobiales</taxon>
        <taxon>Rubritaleaceae</taxon>
        <taxon>Rubritalea</taxon>
    </lineage>
</organism>
<evidence type="ECO:0000313" key="2">
    <source>
        <dbReference type="EMBL" id="MFD2276822.1"/>
    </source>
</evidence>
<dbReference type="Gene3D" id="2.130.10.130">
    <property type="entry name" value="Integrin alpha, N-terminal"/>
    <property type="match status" value="1"/>
</dbReference>
<proteinExistence type="predicted"/>
<evidence type="ECO:0000313" key="3">
    <source>
        <dbReference type="Proteomes" id="UP001597297"/>
    </source>
</evidence>
<reference evidence="3" key="1">
    <citation type="journal article" date="2019" name="Int. J. Syst. Evol. Microbiol.">
        <title>The Global Catalogue of Microorganisms (GCM) 10K type strain sequencing project: providing services to taxonomists for standard genome sequencing and annotation.</title>
        <authorList>
            <consortium name="The Broad Institute Genomics Platform"/>
            <consortium name="The Broad Institute Genome Sequencing Center for Infectious Disease"/>
            <person name="Wu L."/>
            <person name="Ma J."/>
        </authorList>
    </citation>
    <scope>NUCLEOTIDE SEQUENCE [LARGE SCALE GENOMIC DNA]</scope>
    <source>
        <strain evidence="3">JCM 16545</strain>
    </source>
</reference>
<dbReference type="InterPro" id="IPR013517">
    <property type="entry name" value="FG-GAP"/>
</dbReference>
<keyword evidence="1" id="KW-0732">Signal</keyword>
<name>A0ABW5E3A7_9BACT</name>
<dbReference type="Proteomes" id="UP001597297">
    <property type="component" value="Unassembled WGS sequence"/>
</dbReference>
<dbReference type="SUPFAM" id="SSF69318">
    <property type="entry name" value="Integrin alpha N-terminal domain"/>
    <property type="match status" value="1"/>
</dbReference>
<keyword evidence="3" id="KW-1185">Reference proteome</keyword>
<dbReference type="RefSeq" id="WP_377095251.1">
    <property type="nucleotide sequence ID" value="NZ_JBHSJM010000001.1"/>
</dbReference>